<dbReference type="InterPro" id="IPR010985">
    <property type="entry name" value="Ribbon_hlx_hlx"/>
</dbReference>
<proteinExistence type="predicted"/>
<dbReference type="InterPro" id="IPR013321">
    <property type="entry name" value="Arc_rbn_hlx_hlx"/>
</dbReference>
<name>A0A6J5YI12_9ZZZZ</name>
<dbReference type="EMBL" id="CAFBNC010000089">
    <property type="protein sequence ID" value="CAB4945679.1"/>
    <property type="molecule type" value="Genomic_DNA"/>
</dbReference>
<dbReference type="Gene3D" id="1.10.1220.10">
    <property type="entry name" value="Met repressor-like"/>
    <property type="match status" value="1"/>
</dbReference>
<dbReference type="GO" id="GO:0006355">
    <property type="term" value="P:regulation of DNA-templated transcription"/>
    <property type="evidence" value="ECO:0007669"/>
    <property type="project" value="InterPro"/>
</dbReference>
<dbReference type="Pfam" id="PF01402">
    <property type="entry name" value="RHH_1"/>
    <property type="match status" value="1"/>
</dbReference>
<feature type="domain" description="Ribbon-helix-helix protein CopG" evidence="1">
    <location>
        <begin position="6"/>
        <end position="44"/>
    </location>
</feature>
<evidence type="ECO:0000313" key="3">
    <source>
        <dbReference type="EMBL" id="CAB4945679.1"/>
    </source>
</evidence>
<dbReference type="NCBIfam" id="NF041551">
    <property type="entry name" value="YlcI_YnfO_N"/>
    <property type="match status" value="1"/>
</dbReference>
<reference evidence="2" key="1">
    <citation type="submission" date="2020-05" db="EMBL/GenBank/DDBJ databases">
        <authorList>
            <person name="Chiriac C."/>
            <person name="Salcher M."/>
            <person name="Ghai R."/>
            <person name="Kavagutti S V."/>
        </authorList>
    </citation>
    <scope>NUCLEOTIDE SEQUENCE</scope>
</reference>
<organism evidence="2">
    <name type="scientific">freshwater metagenome</name>
    <dbReference type="NCBI Taxonomy" id="449393"/>
    <lineage>
        <taxon>unclassified sequences</taxon>
        <taxon>metagenomes</taxon>
        <taxon>ecological metagenomes</taxon>
    </lineage>
</organism>
<sequence>MTTMAKQTTVRLPDELADEVDAVARAKGTSVNQLIIDSLTAEIDRVRDDKDFLTTLKRLVDRDQEILDRLAQ</sequence>
<dbReference type="AlphaFoldDB" id="A0A6J5YI12"/>
<accession>A0A6J5YI12</accession>
<evidence type="ECO:0000259" key="1">
    <source>
        <dbReference type="Pfam" id="PF01402"/>
    </source>
</evidence>
<dbReference type="SUPFAM" id="SSF47598">
    <property type="entry name" value="Ribbon-helix-helix"/>
    <property type="match status" value="1"/>
</dbReference>
<dbReference type="InterPro" id="IPR002145">
    <property type="entry name" value="CopG"/>
</dbReference>
<evidence type="ECO:0000313" key="2">
    <source>
        <dbReference type="EMBL" id="CAB4324187.1"/>
    </source>
</evidence>
<gene>
    <name evidence="2" type="ORF">UFOPK1392_01951</name>
    <name evidence="3" type="ORF">UFOPK3733_01565</name>
</gene>
<protein>
    <submittedName>
        <fullName evidence="2">Unannotated protein</fullName>
    </submittedName>
</protein>
<dbReference type="EMBL" id="CAEMXZ010000112">
    <property type="protein sequence ID" value="CAB4324187.1"/>
    <property type="molecule type" value="Genomic_DNA"/>
</dbReference>